<gene>
    <name evidence="1" type="ORF">KC19_3G185800</name>
</gene>
<name>A0A8T0IMP9_CERPU</name>
<evidence type="ECO:0000313" key="2">
    <source>
        <dbReference type="Proteomes" id="UP000822688"/>
    </source>
</evidence>
<accession>A0A8T0IMP9</accession>
<dbReference type="Proteomes" id="UP000822688">
    <property type="component" value="Chromosome 3"/>
</dbReference>
<reference evidence="1" key="1">
    <citation type="submission" date="2020-06" db="EMBL/GenBank/DDBJ databases">
        <title>WGS assembly of Ceratodon purpureus strain R40.</title>
        <authorList>
            <person name="Carey S.B."/>
            <person name="Jenkins J."/>
            <person name="Shu S."/>
            <person name="Lovell J.T."/>
            <person name="Sreedasyam A."/>
            <person name="Maumus F."/>
            <person name="Tiley G.P."/>
            <person name="Fernandez-Pozo N."/>
            <person name="Barry K."/>
            <person name="Chen C."/>
            <person name="Wang M."/>
            <person name="Lipzen A."/>
            <person name="Daum C."/>
            <person name="Saski C.A."/>
            <person name="Payton A.C."/>
            <person name="Mcbreen J.C."/>
            <person name="Conrad R.E."/>
            <person name="Kollar L.M."/>
            <person name="Olsson S."/>
            <person name="Huttunen S."/>
            <person name="Landis J.B."/>
            <person name="Wickett N.J."/>
            <person name="Johnson M.G."/>
            <person name="Rensing S.A."/>
            <person name="Grimwood J."/>
            <person name="Schmutz J."/>
            <person name="Mcdaniel S.F."/>
        </authorList>
    </citation>
    <scope>NUCLEOTIDE SEQUENCE</scope>
    <source>
        <strain evidence="1">R40</strain>
    </source>
</reference>
<dbReference type="EMBL" id="CM026423">
    <property type="protein sequence ID" value="KAG0584111.1"/>
    <property type="molecule type" value="Genomic_DNA"/>
</dbReference>
<keyword evidence="2" id="KW-1185">Reference proteome</keyword>
<comment type="caution">
    <text evidence="1">The sequence shown here is derived from an EMBL/GenBank/DDBJ whole genome shotgun (WGS) entry which is preliminary data.</text>
</comment>
<organism evidence="1 2">
    <name type="scientific">Ceratodon purpureus</name>
    <name type="common">Fire moss</name>
    <name type="synonym">Dicranum purpureum</name>
    <dbReference type="NCBI Taxonomy" id="3225"/>
    <lineage>
        <taxon>Eukaryota</taxon>
        <taxon>Viridiplantae</taxon>
        <taxon>Streptophyta</taxon>
        <taxon>Embryophyta</taxon>
        <taxon>Bryophyta</taxon>
        <taxon>Bryophytina</taxon>
        <taxon>Bryopsida</taxon>
        <taxon>Dicranidae</taxon>
        <taxon>Pseudoditrichales</taxon>
        <taxon>Ditrichaceae</taxon>
        <taxon>Ceratodon</taxon>
    </lineage>
</organism>
<evidence type="ECO:0000313" key="1">
    <source>
        <dbReference type="EMBL" id="KAG0584111.1"/>
    </source>
</evidence>
<protein>
    <submittedName>
        <fullName evidence="1">Uncharacterized protein</fullName>
    </submittedName>
</protein>
<proteinExistence type="predicted"/>
<sequence>MMMMGWMDITTKANFHDKLKPTPKLTRIALAVCTINDIRSPTKALTMLESEPSREQIAPLAFSSRSYQPTSNRRMFTNILTQILFVRYSPITAKL</sequence>
<dbReference type="AlphaFoldDB" id="A0A8T0IMP9"/>